<gene>
    <name evidence="1" type="ORF">KGA66_04255</name>
</gene>
<dbReference type="SUPFAM" id="SSF54909">
    <property type="entry name" value="Dimeric alpha+beta barrel"/>
    <property type="match status" value="1"/>
</dbReference>
<comment type="caution">
    <text evidence="1">The sequence shown here is derived from an EMBL/GenBank/DDBJ whole genome shotgun (WGS) entry which is preliminary data.</text>
</comment>
<keyword evidence="2" id="KW-1185">Reference proteome</keyword>
<dbReference type="EMBL" id="JAGSXH010000009">
    <property type="protein sequence ID" value="MBS2962245.1"/>
    <property type="molecule type" value="Genomic_DNA"/>
</dbReference>
<accession>A0A8J8BBA4</accession>
<dbReference type="RefSeq" id="WP_211464692.1">
    <property type="nucleotide sequence ID" value="NZ_JAGSXH010000009.1"/>
</dbReference>
<organism evidence="1 2">
    <name type="scientific">Actinocrinis puniceicyclus</name>
    <dbReference type="NCBI Taxonomy" id="977794"/>
    <lineage>
        <taxon>Bacteria</taxon>
        <taxon>Bacillati</taxon>
        <taxon>Actinomycetota</taxon>
        <taxon>Actinomycetes</taxon>
        <taxon>Catenulisporales</taxon>
        <taxon>Actinospicaceae</taxon>
        <taxon>Actinocrinis</taxon>
    </lineage>
</organism>
<dbReference type="AlphaFoldDB" id="A0A8J8BBA4"/>
<dbReference type="InterPro" id="IPR011008">
    <property type="entry name" value="Dimeric_a/b-barrel"/>
</dbReference>
<dbReference type="Proteomes" id="UP000677913">
    <property type="component" value="Unassembled WGS sequence"/>
</dbReference>
<proteinExistence type="predicted"/>
<dbReference type="Gene3D" id="3.30.70.1060">
    <property type="entry name" value="Dimeric alpha+beta barrel"/>
    <property type="match status" value="1"/>
</dbReference>
<protein>
    <recommendedName>
        <fullName evidence="3">YCII-related domain-containing protein</fullName>
    </recommendedName>
</protein>
<evidence type="ECO:0008006" key="3">
    <source>
        <dbReference type="Google" id="ProtNLM"/>
    </source>
</evidence>
<reference evidence="1" key="1">
    <citation type="submission" date="2021-04" db="EMBL/GenBank/DDBJ databases">
        <title>Genome based classification of Actinospica acidithermotolerans sp. nov., an actinobacterium isolated from an Indonesian hot spring.</title>
        <authorList>
            <person name="Kusuma A.B."/>
            <person name="Putra K.E."/>
            <person name="Nafisah S."/>
            <person name="Loh J."/>
            <person name="Nouioui I."/>
            <person name="Goodfellow M."/>
        </authorList>
    </citation>
    <scope>NUCLEOTIDE SEQUENCE</scope>
    <source>
        <strain evidence="1">DSM 45618</strain>
    </source>
</reference>
<name>A0A8J8BBA4_9ACTN</name>
<evidence type="ECO:0000313" key="2">
    <source>
        <dbReference type="Proteomes" id="UP000677913"/>
    </source>
</evidence>
<sequence length="107" mass="11334">MARFIFLYRGPAAAMSDFTPEQRAERMAAFGAWMEKTGEALVDVGRPFGSSVSVRDDGTEARAVDLIGYTIVEAGDLAAAKGLTAGLPVLADGDGKHAVEIFELLPM</sequence>
<evidence type="ECO:0000313" key="1">
    <source>
        <dbReference type="EMBL" id="MBS2962245.1"/>
    </source>
</evidence>